<protein>
    <submittedName>
        <fullName evidence="2">DUF397 domain-containing protein</fullName>
    </submittedName>
</protein>
<reference evidence="2 3" key="1">
    <citation type="submission" date="2018-10" db="EMBL/GenBank/DDBJ databases">
        <title>Isolation, diversity and antifungal activity of actinobacteria from wheat.</title>
        <authorList>
            <person name="Han C."/>
        </authorList>
    </citation>
    <scope>NUCLEOTIDE SEQUENCE [LARGE SCALE GENOMIC DNA]</scope>
    <source>
        <strain evidence="2 3">NEAU-YY642</strain>
    </source>
</reference>
<dbReference type="Pfam" id="PF04149">
    <property type="entry name" value="DUF397"/>
    <property type="match status" value="1"/>
</dbReference>
<feature type="domain" description="DUF397" evidence="1">
    <location>
        <begin position="10"/>
        <end position="66"/>
    </location>
</feature>
<dbReference type="RefSeq" id="WP_122183622.1">
    <property type="nucleotide sequence ID" value="NZ_RFFJ01000044.1"/>
</dbReference>
<keyword evidence="3" id="KW-1185">Reference proteome</keyword>
<dbReference type="AlphaFoldDB" id="A0A3M2LWG5"/>
<dbReference type="Proteomes" id="UP000278673">
    <property type="component" value="Unassembled WGS sequence"/>
</dbReference>
<proteinExistence type="predicted"/>
<accession>A0A3M2LWG5</accession>
<sequence>MSTHGRFAAAEWVKSSYSQGTGGECVEFSRTFASAGVVPVRDSKQSDVPALDFPLAGWASFVAAVRRGELPS</sequence>
<comment type="caution">
    <text evidence="2">The sequence shown here is derived from an EMBL/GenBank/DDBJ whole genome shotgun (WGS) entry which is preliminary data.</text>
</comment>
<name>A0A3M2LWG5_9ACTN</name>
<evidence type="ECO:0000259" key="1">
    <source>
        <dbReference type="Pfam" id="PF04149"/>
    </source>
</evidence>
<evidence type="ECO:0000313" key="2">
    <source>
        <dbReference type="EMBL" id="RMI41552.1"/>
    </source>
</evidence>
<organism evidence="2 3">
    <name type="scientific">Streptomyces triticirhizae</name>
    <dbReference type="NCBI Taxonomy" id="2483353"/>
    <lineage>
        <taxon>Bacteria</taxon>
        <taxon>Bacillati</taxon>
        <taxon>Actinomycetota</taxon>
        <taxon>Actinomycetes</taxon>
        <taxon>Kitasatosporales</taxon>
        <taxon>Streptomycetaceae</taxon>
        <taxon>Streptomyces</taxon>
    </lineage>
</organism>
<dbReference type="EMBL" id="RFFJ01000044">
    <property type="protein sequence ID" value="RMI41552.1"/>
    <property type="molecule type" value="Genomic_DNA"/>
</dbReference>
<dbReference type="InterPro" id="IPR007278">
    <property type="entry name" value="DUF397"/>
</dbReference>
<evidence type="ECO:0000313" key="3">
    <source>
        <dbReference type="Proteomes" id="UP000278673"/>
    </source>
</evidence>
<gene>
    <name evidence="2" type="ORF">EBN88_10895</name>
</gene>